<name>A0A7T1F9N2_9STAP</name>
<dbReference type="GO" id="GO:0005737">
    <property type="term" value="C:cytoplasm"/>
    <property type="evidence" value="ECO:0007669"/>
    <property type="project" value="UniProtKB-SubCell"/>
</dbReference>
<comment type="subunit">
    <text evidence="2">Homodimer or homotrimer. Seems to be a monomer when not phosphorylated.</text>
</comment>
<evidence type="ECO:0000313" key="9">
    <source>
        <dbReference type="EMBL" id="QPM75158.1"/>
    </source>
</evidence>
<keyword evidence="3" id="KW-0813">Transport</keyword>
<dbReference type="InterPro" id="IPR016152">
    <property type="entry name" value="PTrfase/Anion_transptr"/>
</dbReference>
<dbReference type="PROSITE" id="PS00372">
    <property type="entry name" value="PTS_EIIA_TYPE_2_HIS"/>
    <property type="match status" value="1"/>
</dbReference>
<evidence type="ECO:0000256" key="4">
    <source>
        <dbReference type="ARBA" id="ARBA00022553"/>
    </source>
</evidence>
<keyword evidence="6" id="KW-0808">Transferase</keyword>
<keyword evidence="4" id="KW-0597">Phosphoprotein</keyword>
<evidence type="ECO:0000313" key="10">
    <source>
        <dbReference type="Proteomes" id="UP000594455"/>
    </source>
</evidence>
<keyword evidence="10" id="KW-1185">Reference proteome</keyword>
<dbReference type="InterPro" id="IPR051541">
    <property type="entry name" value="PTS_SugarTrans_NitroReg"/>
</dbReference>
<dbReference type="PANTHER" id="PTHR47738:SF2">
    <property type="entry name" value="PTS SYSTEM FRUCTOSE-LIKE EIIA COMPONENT"/>
    <property type="match status" value="1"/>
</dbReference>
<evidence type="ECO:0000256" key="6">
    <source>
        <dbReference type="ARBA" id="ARBA00022679"/>
    </source>
</evidence>
<reference evidence="9 10" key="1">
    <citation type="submission" date="2020-10" db="EMBL/GenBank/DDBJ databases">
        <title>Closed genome sequences of Staphylococcus lloydii sp. nov. and Staphylococcus durrellii sp. nov. Isolated from Captive Fruit Bats (Pteropus livingstonii).</title>
        <authorList>
            <person name="Fountain K."/>
        </authorList>
    </citation>
    <scope>NUCLEOTIDE SEQUENCE [LARGE SCALE GENOMIC DNA]</scope>
    <source>
        <strain evidence="9 10">23_2_7_LY</strain>
    </source>
</reference>
<proteinExistence type="predicted"/>
<evidence type="ECO:0000259" key="8">
    <source>
        <dbReference type="PROSITE" id="PS51094"/>
    </source>
</evidence>
<dbReference type="GO" id="GO:0008982">
    <property type="term" value="F:protein-N(PI)-phosphohistidine-sugar phosphotransferase activity"/>
    <property type="evidence" value="ECO:0007669"/>
    <property type="project" value="InterPro"/>
</dbReference>
<dbReference type="CDD" id="cd00211">
    <property type="entry name" value="PTS_IIA_fru"/>
    <property type="match status" value="1"/>
</dbReference>
<dbReference type="SUPFAM" id="SSF55804">
    <property type="entry name" value="Phoshotransferase/anion transport protein"/>
    <property type="match status" value="1"/>
</dbReference>
<dbReference type="GO" id="GO:0009401">
    <property type="term" value="P:phosphoenolpyruvate-dependent sugar phosphotransferase system"/>
    <property type="evidence" value="ECO:0007669"/>
    <property type="project" value="UniProtKB-KW"/>
</dbReference>
<dbReference type="EMBL" id="CP064056">
    <property type="protein sequence ID" value="QPM75158.1"/>
    <property type="molecule type" value="Genomic_DNA"/>
</dbReference>
<evidence type="ECO:0000256" key="7">
    <source>
        <dbReference type="ARBA" id="ARBA00022683"/>
    </source>
</evidence>
<dbReference type="PANTHER" id="PTHR47738">
    <property type="entry name" value="PTS SYSTEM FRUCTOSE-LIKE EIIA COMPONENT-RELATED"/>
    <property type="match status" value="1"/>
</dbReference>
<dbReference type="GO" id="GO:0016020">
    <property type="term" value="C:membrane"/>
    <property type="evidence" value="ECO:0007669"/>
    <property type="project" value="InterPro"/>
</dbReference>
<protein>
    <submittedName>
        <fullName evidence="9">PTS sugar transporter subunit IIA</fullName>
    </submittedName>
</protein>
<dbReference type="KEGG" id="sllo:ISP08_12745"/>
<dbReference type="NCBIfam" id="TIGR00848">
    <property type="entry name" value="fruA"/>
    <property type="match status" value="1"/>
</dbReference>
<gene>
    <name evidence="9" type="ORF">ISP08_12745</name>
</gene>
<dbReference type="PROSITE" id="PS51094">
    <property type="entry name" value="PTS_EIIA_TYPE_2"/>
    <property type="match status" value="1"/>
</dbReference>
<evidence type="ECO:0000256" key="3">
    <source>
        <dbReference type="ARBA" id="ARBA00022448"/>
    </source>
</evidence>
<evidence type="ECO:0000256" key="5">
    <source>
        <dbReference type="ARBA" id="ARBA00022597"/>
    </source>
</evidence>
<dbReference type="Gene3D" id="3.40.930.10">
    <property type="entry name" value="Mannitol-specific EII, Chain A"/>
    <property type="match status" value="1"/>
</dbReference>
<dbReference type="InterPro" id="IPR002178">
    <property type="entry name" value="PTS_EIIA_type-2_dom"/>
</dbReference>
<dbReference type="Proteomes" id="UP000594455">
    <property type="component" value="Chromosome"/>
</dbReference>
<comment type="subcellular location">
    <subcellularLocation>
        <location evidence="1">Cytoplasm</location>
    </subcellularLocation>
</comment>
<dbReference type="Pfam" id="PF00359">
    <property type="entry name" value="PTS_EIIA_2"/>
    <property type="match status" value="1"/>
</dbReference>
<dbReference type="FunFam" id="3.40.930.10:FF:000009">
    <property type="entry name" value="PTS system, fructose specific IIABC component"/>
    <property type="match status" value="1"/>
</dbReference>
<evidence type="ECO:0000256" key="2">
    <source>
        <dbReference type="ARBA" id="ARBA00011798"/>
    </source>
</evidence>
<evidence type="ECO:0000256" key="1">
    <source>
        <dbReference type="ARBA" id="ARBA00004496"/>
    </source>
</evidence>
<feature type="domain" description="PTS EIIA type-2" evidence="8">
    <location>
        <begin position="5"/>
        <end position="148"/>
    </location>
</feature>
<dbReference type="InterPro" id="IPR004715">
    <property type="entry name" value="PTS_IIA_fruc"/>
</dbReference>
<keyword evidence="5 9" id="KW-0762">Sugar transport</keyword>
<dbReference type="AlphaFoldDB" id="A0A7T1F9N2"/>
<dbReference type="RefSeq" id="WP_195718895.1">
    <property type="nucleotide sequence ID" value="NZ_CP064056.1"/>
</dbReference>
<keyword evidence="7" id="KW-0598">Phosphotransferase system</keyword>
<organism evidence="9 10">
    <name type="scientific">Staphylococcus lloydii</name>
    <dbReference type="NCBI Taxonomy" id="2781774"/>
    <lineage>
        <taxon>Bacteria</taxon>
        <taxon>Bacillati</taxon>
        <taxon>Bacillota</taxon>
        <taxon>Bacilli</taxon>
        <taxon>Bacillales</taxon>
        <taxon>Staphylococcaceae</taxon>
        <taxon>Staphylococcus</taxon>
    </lineage>
</organism>
<accession>A0A7T1F9N2</accession>
<sequence>MELANILDENIIFPKADYTNKAEVLQELSELLEKESYVSDASEFLEAVYEREKEGVTGIGNLLAIPHGKSESVQKPGVAIITLNNKVDWESLDDSGAQIVFLIAVGTENSKNHLKLLSQIARKLGNDDINTALLSAQKKEEIIKILTS</sequence>